<comment type="caution">
    <text evidence="1">The sequence shown here is derived from an EMBL/GenBank/DDBJ whole genome shotgun (WGS) entry which is preliminary data.</text>
</comment>
<evidence type="ECO:0000313" key="1">
    <source>
        <dbReference type="EMBL" id="KRP41763.1"/>
    </source>
</evidence>
<dbReference type="PATRIC" id="fig|75588.4.peg.2253"/>
<reference evidence="1 2" key="1">
    <citation type="submission" date="2015-02" db="EMBL/GenBank/DDBJ databases">
        <title>Pseudomonas helleri sp. nov. and Pseudomonas weihenstephanensis sp. nov., isolated from raw cows milk.</title>
        <authorList>
            <person name="von Neubeck M."/>
            <person name="Huptas C."/>
            <person name="Wenning M."/>
            <person name="Scherer S."/>
        </authorList>
    </citation>
    <scope>NUCLEOTIDE SEQUENCE [LARGE SCALE GENOMIC DNA]</scope>
    <source>
        <strain evidence="1 2">DSM 17149</strain>
    </source>
</reference>
<gene>
    <name evidence="1" type="ORF">TU73_24725</name>
</gene>
<accession>A0A0R2Y4R1</accession>
<evidence type="ECO:0008006" key="3">
    <source>
        <dbReference type="Google" id="ProtNLM"/>
    </source>
</evidence>
<sequence>MLFHPCSESIPFDASLRYFVGAFDIYDREETKGKELYAYNPNNEEDREYLIIKYCLDPHTRYSYRHKYKLIENLVTALNTENFDFGSFFEDDPDEHSSMAWDETEIADPRGFFADIYRLANEVWKEDLQKASLEDPATW</sequence>
<dbReference type="RefSeq" id="WP_057014387.1">
    <property type="nucleotide sequence ID" value="NZ_JYLH01000020.1"/>
</dbReference>
<name>A0A0R2Y4R1_9PSED</name>
<dbReference type="Proteomes" id="UP000051446">
    <property type="component" value="Unassembled WGS sequence"/>
</dbReference>
<dbReference type="EMBL" id="JYLH01000020">
    <property type="protein sequence ID" value="KRP41763.1"/>
    <property type="molecule type" value="Genomic_DNA"/>
</dbReference>
<proteinExistence type="predicted"/>
<protein>
    <recommendedName>
        <fullName evidence="3">CdiI immunity protein domain-containing protein</fullName>
    </recommendedName>
</protein>
<dbReference type="AlphaFoldDB" id="A0A0R2Y4R1"/>
<evidence type="ECO:0000313" key="2">
    <source>
        <dbReference type="Proteomes" id="UP000051446"/>
    </source>
</evidence>
<organism evidence="1 2">
    <name type="scientific">Pseudomonas libanensis</name>
    <dbReference type="NCBI Taxonomy" id="75588"/>
    <lineage>
        <taxon>Bacteria</taxon>
        <taxon>Pseudomonadati</taxon>
        <taxon>Pseudomonadota</taxon>
        <taxon>Gammaproteobacteria</taxon>
        <taxon>Pseudomonadales</taxon>
        <taxon>Pseudomonadaceae</taxon>
        <taxon>Pseudomonas</taxon>
    </lineage>
</organism>